<dbReference type="Pfam" id="PF11635">
    <property type="entry name" value="Med16_N"/>
    <property type="match status" value="1"/>
</dbReference>
<dbReference type="PANTHER" id="PTHR13224:SF6">
    <property type="entry name" value="MEDIATOR OF RNA POLYMERASE II TRANSCRIPTION SUBUNIT 16"/>
    <property type="match status" value="1"/>
</dbReference>
<keyword evidence="5 9" id="KW-0010">Activator</keyword>
<reference evidence="12 13" key="1">
    <citation type="submission" date="2019-04" db="EMBL/GenBank/DDBJ databases">
        <title>Comparative genomics and transcriptomics to analyze fruiting body development in filamentous ascomycetes.</title>
        <authorList>
            <consortium name="DOE Joint Genome Institute"/>
            <person name="Lutkenhaus R."/>
            <person name="Traeger S."/>
            <person name="Breuer J."/>
            <person name="Kuo A."/>
            <person name="Lipzen A."/>
            <person name="Pangilinan J."/>
            <person name="Dilworth D."/>
            <person name="Sandor L."/>
            <person name="Poggeler S."/>
            <person name="Barry K."/>
            <person name="Grigoriev I.V."/>
            <person name="Nowrousian M."/>
        </authorList>
    </citation>
    <scope>NUCLEOTIDE SEQUENCE [LARGE SCALE GENOMIC DNA]</scope>
    <source>
        <strain evidence="12 13">CBS 389.68</strain>
    </source>
</reference>
<feature type="domain" description="Mediator complex subunit Med16 N-terminal" evidence="10">
    <location>
        <begin position="6"/>
        <end position="317"/>
    </location>
</feature>
<accession>A0A4S2MT86</accession>
<keyword evidence="7 9" id="KW-0539">Nucleus</keyword>
<comment type="function">
    <text evidence="9">Component of the Mediator complex, a coactivator involved in the regulated transcription of nearly all RNA polymerase II-dependent genes. Mediator functions as a bridge to convey information from gene-specific regulatory proteins to the basal RNA polymerase II transcription machinery. Mediator is recruited to promoters by direct interactions with regulatory proteins and serves as a scaffold for the assembly of a functional preinitiation complex with RNA polymerase II and the general transcription factors.</text>
</comment>
<dbReference type="PANTHER" id="PTHR13224">
    <property type="entry name" value="THYROID HORMONE RECEPTOR-ASSOCIATED PROTEIN-RELATED"/>
    <property type="match status" value="1"/>
</dbReference>
<organism evidence="12 13">
    <name type="scientific">Ascodesmis nigricans</name>
    <dbReference type="NCBI Taxonomy" id="341454"/>
    <lineage>
        <taxon>Eukaryota</taxon>
        <taxon>Fungi</taxon>
        <taxon>Dikarya</taxon>
        <taxon>Ascomycota</taxon>
        <taxon>Pezizomycotina</taxon>
        <taxon>Pezizomycetes</taxon>
        <taxon>Pezizales</taxon>
        <taxon>Ascodesmidaceae</taxon>
        <taxon>Ascodesmis</taxon>
    </lineage>
</organism>
<evidence type="ECO:0000259" key="10">
    <source>
        <dbReference type="Pfam" id="PF11635"/>
    </source>
</evidence>
<gene>
    <name evidence="9" type="primary">MED16</name>
    <name evidence="12" type="ORF">EX30DRAFT_372724</name>
</gene>
<dbReference type="GO" id="GO:0045893">
    <property type="term" value="P:positive regulation of DNA-templated transcription"/>
    <property type="evidence" value="ECO:0007669"/>
    <property type="project" value="TreeGrafter"/>
</dbReference>
<dbReference type="InterPro" id="IPR048339">
    <property type="entry name" value="Mediator_Med16_C"/>
</dbReference>
<protein>
    <recommendedName>
        <fullName evidence="3 9">Mediator of RNA polymerase II transcription subunit 16</fullName>
    </recommendedName>
    <alternativeName>
        <fullName evidence="8 9">Mediator complex subunit 16</fullName>
    </alternativeName>
</protein>
<evidence type="ECO:0000256" key="8">
    <source>
        <dbReference type="ARBA" id="ARBA00032015"/>
    </source>
</evidence>
<dbReference type="OrthoDB" id="4139168at2759"/>
<comment type="similarity">
    <text evidence="2 9">Belongs to the Mediator complex subunit 16 family.</text>
</comment>
<dbReference type="InterPro" id="IPR048338">
    <property type="entry name" value="Mediator_Med16"/>
</dbReference>
<keyword evidence="6 9" id="KW-0804">Transcription</keyword>
<evidence type="ECO:0000256" key="1">
    <source>
        <dbReference type="ARBA" id="ARBA00004123"/>
    </source>
</evidence>
<evidence type="ECO:0000313" key="13">
    <source>
        <dbReference type="Proteomes" id="UP000298138"/>
    </source>
</evidence>
<proteinExistence type="inferred from homology"/>
<evidence type="ECO:0000256" key="7">
    <source>
        <dbReference type="ARBA" id="ARBA00023242"/>
    </source>
</evidence>
<dbReference type="Proteomes" id="UP000298138">
    <property type="component" value="Unassembled WGS sequence"/>
</dbReference>
<evidence type="ECO:0000256" key="4">
    <source>
        <dbReference type="ARBA" id="ARBA00023015"/>
    </source>
</evidence>
<name>A0A4S2MT86_9PEZI</name>
<evidence type="ECO:0000256" key="6">
    <source>
        <dbReference type="ARBA" id="ARBA00023163"/>
    </source>
</evidence>
<evidence type="ECO:0000256" key="5">
    <source>
        <dbReference type="ARBA" id="ARBA00023159"/>
    </source>
</evidence>
<evidence type="ECO:0000256" key="3">
    <source>
        <dbReference type="ARBA" id="ARBA00019614"/>
    </source>
</evidence>
<dbReference type="STRING" id="341454.A0A4S2MT86"/>
<dbReference type="AlphaFoldDB" id="A0A4S2MT86"/>
<dbReference type="InParanoid" id="A0A4S2MT86"/>
<dbReference type="FunCoup" id="A0A4S2MT86">
    <property type="interactions" value="221"/>
</dbReference>
<feature type="domain" description="Mediator complex subunit 16 C-terminal" evidence="11">
    <location>
        <begin position="623"/>
        <end position="715"/>
    </location>
</feature>
<evidence type="ECO:0000256" key="2">
    <source>
        <dbReference type="ARBA" id="ARBA00006543"/>
    </source>
</evidence>
<evidence type="ECO:0000313" key="12">
    <source>
        <dbReference type="EMBL" id="TGZ79690.1"/>
    </source>
</evidence>
<dbReference type="GO" id="GO:0016592">
    <property type="term" value="C:mediator complex"/>
    <property type="evidence" value="ECO:0007669"/>
    <property type="project" value="InterPro"/>
</dbReference>
<sequence length="722" mass="79895">MAGFYASDNELDALVEFWWLPANRPYAINHVSKEDGEYKYQSTVFKPLGPFHPVMGKGAAIGISRSGIIRLWYVEASGKYQECASELENLGIMDDTFTHASISWNNGKNVLLATYTASKQLRLYRISIDWGVPIPSSTDKAPPVFPTAPKIHVERIRDLHHIKPLHSSIGNTEPQLSHIAVLGPAPQISANMPMVPTVMCVFSGKNDNQEYYTAIARWDLKNVTESIHPSFEQLQRQGNSSRDKKDQQLDLFRLDDLQIEKCCVGVSLVTSGAVVALTFSDGSAEFRDRATMVLHEPNPADGKISNMVQVGFSFPKIDACIGMVLSPNNTVAARLGVDNDVKIAITELITGSIEDPAFHAMFLSEIHRVVNLKLDFSVDPPSEKLIRNALLQRCLSMQYSLDFHGNAQAKTLSAKLAWTTLHLRLASLASGLTSVPPPGARQRQGPGGPQLDDNFRADAMQSLLGLVRWFSDIMTFLVSDLLELSAMTEPHPNSLPTIKAKAHAINSPALFLVLCSAPRAFLRYICKTLKILQSNSERLVQSNKADEDAIMTIKSFSAPLQAGPIQIHQFERVMASIDSSVKSAYGDAPDTVRTAMERSLFVHNDIPEMFNDTVNTLLGQTLPELRKEIKNISALFWADLSWLGLHDDPSTLNYGTKHVIDALRKTEIPRTGVRVRRCTRCCAVSEEMPVKPVTPIPPWLPSMQRMCLCGTLWMQESPGVAP</sequence>
<evidence type="ECO:0000256" key="9">
    <source>
        <dbReference type="RuleBase" id="RU364149"/>
    </source>
</evidence>
<evidence type="ECO:0000259" key="11">
    <source>
        <dbReference type="Pfam" id="PF20719"/>
    </source>
</evidence>
<comment type="subunit">
    <text evidence="9">Component of the Mediator complex.</text>
</comment>
<dbReference type="Pfam" id="PF20719">
    <property type="entry name" value="Med16_C"/>
    <property type="match status" value="1"/>
</dbReference>
<keyword evidence="13" id="KW-1185">Reference proteome</keyword>
<comment type="subcellular location">
    <subcellularLocation>
        <location evidence="1 9">Nucleus</location>
    </subcellularLocation>
</comment>
<keyword evidence="4 9" id="KW-0805">Transcription regulation</keyword>
<dbReference type="EMBL" id="ML220129">
    <property type="protein sequence ID" value="TGZ79690.1"/>
    <property type="molecule type" value="Genomic_DNA"/>
</dbReference>
<dbReference type="InterPro" id="IPR021665">
    <property type="entry name" value="Mediator_Med16_N"/>
</dbReference>